<sequence>MIFDCVSLGTTRAKLLSEDEQLQLVITSKHTSTSDCTENISTRTLEQ</sequence>
<evidence type="ECO:0000313" key="3">
    <source>
        <dbReference type="Proteomes" id="UP000012960"/>
    </source>
</evidence>
<evidence type="ECO:0000313" key="2">
    <source>
        <dbReference type="EnsemblPlants" id="Ma03_p03710.1"/>
    </source>
</evidence>
<dbReference type="Gramene" id="Ma03_t03710.1">
    <property type="protein sequence ID" value="Ma03_p03710.1"/>
    <property type="gene ID" value="Ma03_g03710"/>
</dbReference>
<dbReference type="InParanoid" id="A0A804I844"/>
<dbReference type="EnsemblPlants" id="Ma03_t03710.1">
    <property type="protein sequence ID" value="Ma03_p03710.1"/>
    <property type="gene ID" value="Ma03_g03710"/>
</dbReference>
<evidence type="ECO:0000313" key="1">
    <source>
        <dbReference type="EMBL" id="CAG1849074.1"/>
    </source>
</evidence>
<proteinExistence type="predicted"/>
<organism evidence="2 3">
    <name type="scientific">Musa acuminata subsp. malaccensis</name>
    <name type="common">Wild banana</name>
    <name type="synonym">Musa malaccensis</name>
    <dbReference type="NCBI Taxonomy" id="214687"/>
    <lineage>
        <taxon>Eukaryota</taxon>
        <taxon>Viridiplantae</taxon>
        <taxon>Streptophyta</taxon>
        <taxon>Embryophyta</taxon>
        <taxon>Tracheophyta</taxon>
        <taxon>Spermatophyta</taxon>
        <taxon>Magnoliopsida</taxon>
        <taxon>Liliopsida</taxon>
        <taxon>Zingiberales</taxon>
        <taxon>Musaceae</taxon>
        <taxon>Musa</taxon>
    </lineage>
</organism>
<gene>
    <name evidence="1" type="ORF">GSMUA_206600.1</name>
</gene>
<reference evidence="2" key="2">
    <citation type="submission" date="2021-05" db="UniProtKB">
        <authorList>
            <consortium name="EnsemblPlants"/>
        </authorList>
    </citation>
    <scope>IDENTIFICATION</scope>
    <source>
        <strain evidence="2">subsp. malaccensis</strain>
    </source>
</reference>
<protein>
    <submittedName>
        <fullName evidence="1">(wild Malaysian banana) hypothetical protein</fullName>
    </submittedName>
</protein>
<accession>A0A804I844</accession>
<dbReference type="Proteomes" id="UP000012960">
    <property type="component" value="Unplaced"/>
</dbReference>
<reference evidence="1" key="1">
    <citation type="submission" date="2021-03" db="EMBL/GenBank/DDBJ databases">
        <authorList>
            <consortium name="Genoscope - CEA"/>
            <person name="William W."/>
        </authorList>
    </citation>
    <scope>NUCLEOTIDE SEQUENCE</scope>
    <source>
        <strain evidence="1">Doubled-haploid Pahang</strain>
    </source>
</reference>
<keyword evidence="3" id="KW-1185">Reference proteome</keyword>
<dbReference type="AlphaFoldDB" id="A0A804I844"/>
<dbReference type="EMBL" id="HG996468">
    <property type="protein sequence ID" value="CAG1849074.1"/>
    <property type="molecule type" value="Genomic_DNA"/>
</dbReference>
<name>A0A804I844_MUSAM</name>